<reference evidence="1 2" key="2">
    <citation type="journal article" date="2011" name="Stand. Genomic Sci.">
        <title>Complete genome sequence of Ferroglobus placidus AEDII12DO.</title>
        <authorList>
            <person name="Anderson I."/>
            <person name="Risso C."/>
            <person name="Holmes D."/>
            <person name="Lucas S."/>
            <person name="Copeland A."/>
            <person name="Lapidus A."/>
            <person name="Cheng J.F."/>
            <person name="Bruce D."/>
            <person name="Goodwin L."/>
            <person name="Pitluck S."/>
            <person name="Saunders E."/>
            <person name="Brettin T."/>
            <person name="Detter J.C."/>
            <person name="Han C."/>
            <person name="Tapia R."/>
            <person name="Larimer F."/>
            <person name="Land M."/>
            <person name="Hauser L."/>
            <person name="Woyke T."/>
            <person name="Lovley D."/>
            <person name="Kyrpides N."/>
            <person name="Ivanova N."/>
        </authorList>
    </citation>
    <scope>NUCLEOTIDE SEQUENCE [LARGE SCALE GENOMIC DNA]</scope>
    <source>
        <strain evidence="2">DSM 10642 / AEDII12DO</strain>
    </source>
</reference>
<dbReference type="PaxDb" id="589924-Ferp_1094"/>
<name>D3RXP0_FERPA</name>
<dbReference type="KEGG" id="fpl:Ferp_1094"/>
<dbReference type="AlphaFoldDB" id="D3RXP0"/>
<reference evidence="2" key="1">
    <citation type="submission" date="2010-02" db="EMBL/GenBank/DDBJ databases">
        <title>Complete sequence of Ferroglobus placidus DSM 10642.</title>
        <authorList>
            <consortium name="US DOE Joint Genome Institute"/>
            <person name="Lucas S."/>
            <person name="Copeland A."/>
            <person name="Lapidus A."/>
            <person name="Cheng J.-F."/>
            <person name="Bruce D."/>
            <person name="Goodwin L."/>
            <person name="Pitluck S."/>
            <person name="Saunders E."/>
            <person name="Brettin T."/>
            <person name="Detter J.C."/>
            <person name="Han C."/>
            <person name="Tapia R."/>
            <person name="Larimer F."/>
            <person name="Land M."/>
            <person name="Hauser L."/>
            <person name="Kyrpides N."/>
            <person name="Ivanova N."/>
            <person name="Holmes D."/>
            <person name="Lovley D."/>
            <person name="Kyrpides N."/>
            <person name="Anderson I.J."/>
            <person name="Woyke T."/>
        </authorList>
    </citation>
    <scope>NUCLEOTIDE SEQUENCE [LARGE SCALE GENOMIC DNA]</scope>
    <source>
        <strain evidence="2">DSM 10642 / AEDII12DO</strain>
    </source>
</reference>
<evidence type="ECO:0000313" key="2">
    <source>
        <dbReference type="Proteomes" id="UP000002613"/>
    </source>
</evidence>
<evidence type="ECO:0000313" key="1">
    <source>
        <dbReference type="EMBL" id="ADC65253.1"/>
    </source>
</evidence>
<sequence length="114" mass="13519">MKEVKLYTAEDMEKELEEGHDDIEVALKKWKSILEALEAIEEVSIQITSFCLKYQKFGCKNCPITKYDYPCGHPYATFTIFYQDLRKLRMVAERLYAVLLAIDREDKESRKHYI</sequence>
<organism evidence="1 2">
    <name type="scientific">Ferroglobus placidus (strain DSM 10642 / AEDII12DO)</name>
    <dbReference type="NCBI Taxonomy" id="589924"/>
    <lineage>
        <taxon>Archaea</taxon>
        <taxon>Methanobacteriati</taxon>
        <taxon>Methanobacteriota</taxon>
        <taxon>Archaeoglobi</taxon>
        <taxon>Archaeoglobales</taxon>
        <taxon>Archaeoglobaceae</taxon>
        <taxon>Ferroglobus</taxon>
    </lineage>
</organism>
<proteinExistence type="predicted"/>
<dbReference type="STRING" id="589924.Ferp_1094"/>
<gene>
    <name evidence="1" type="ordered locus">Ferp_1094</name>
</gene>
<accession>D3RXP0</accession>
<dbReference type="RefSeq" id="WP_012965596.1">
    <property type="nucleotide sequence ID" value="NC_013849.1"/>
</dbReference>
<dbReference type="HOGENOM" id="CLU_2115347_0_0_2"/>
<dbReference type="eggNOG" id="arCOG12194">
    <property type="taxonomic scope" value="Archaea"/>
</dbReference>
<protein>
    <submittedName>
        <fullName evidence="1">Uncharacterized protein</fullName>
    </submittedName>
</protein>
<dbReference type="Proteomes" id="UP000002613">
    <property type="component" value="Chromosome"/>
</dbReference>
<dbReference type="OrthoDB" id="380253at2157"/>
<dbReference type="EMBL" id="CP001899">
    <property type="protein sequence ID" value="ADC65253.1"/>
    <property type="molecule type" value="Genomic_DNA"/>
</dbReference>
<keyword evidence="2" id="KW-1185">Reference proteome</keyword>
<dbReference type="GeneID" id="8778604"/>